<dbReference type="RefSeq" id="WP_092482647.1">
    <property type="nucleotide sequence ID" value="NZ_FOYM01000008.1"/>
</dbReference>
<gene>
    <name evidence="1" type="ORF">SAMN05660706_10879</name>
</gene>
<dbReference type="InterPro" id="IPR050696">
    <property type="entry name" value="FtsA/MreB"/>
</dbReference>
<dbReference type="Proteomes" id="UP000199584">
    <property type="component" value="Unassembled WGS sequence"/>
</dbReference>
<evidence type="ECO:0000313" key="1">
    <source>
        <dbReference type="EMBL" id="SFR02846.1"/>
    </source>
</evidence>
<organism evidence="1 2">
    <name type="scientific">Desulfoscipio geothermicus DSM 3669</name>
    <dbReference type="NCBI Taxonomy" id="1121426"/>
    <lineage>
        <taxon>Bacteria</taxon>
        <taxon>Bacillati</taxon>
        <taxon>Bacillota</taxon>
        <taxon>Clostridia</taxon>
        <taxon>Eubacteriales</taxon>
        <taxon>Desulfallaceae</taxon>
        <taxon>Desulfoscipio</taxon>
    </lineage>
</organism>
<dbReference type="InterPro" id="IPR043129">
    <property type="entry name" value="ATPase_NBD"/>
</dbReference>
<accession>A0A1I6DBL3</accession>
<dbReference type="AlphaFoldDB" id="A0A1I6DBL3"/>
<dbReference type="PANTHER" id="PTHR32432">
    <property type="entry name" value="CELL DIVISION PROTEIN FTSA-RELATED"/>
    <property type="match status" value="1"/>
</dbReference>
<keyword evidence="2" id="KW-1185">Reference proteome</keyword>
<dbReference type="Gene3D" id="3.30.420.40">
    <property type="match status" value="2"/>
</dbReference>
<dbReference type="OrthoDB" id="9765023at2"/>
<evidence type="ECO:0000313" key="2">
    <source>
        <dbReference type="Proteomes" id="UP000199584"/>
    </source>
</evidence>
<dbReference type="PIRSF" id="PIRSF019169">
    <property type="entry name" value="PilM"/>
    <property type="match status" value="1"/>
</dbReference>
<name>A0A1I6DBL3_9FIRM</name>
<dbReference type="PANTHER" id="PTHR32432:SF3">
    <property type="entry name" value="ETHANOLAMINE UTILIZATION PROTEIN EUTJ"/>
    <property type="match status" value="1"/>
</dbReference>
<dbReference type="EMBL" id="FOYM01000008">
    <property type="protein sequence ID" value="SFR02846.1"/>
    <property type="molecule type" value="Genomic_DNA"/>
</dbReference>
<dbReference type="Pfam" id="PF11104">
    <property type="entry name" value="PilM_2"/>
    <property type="match status" value="1"/>
</dbReference>
<dbReference type="SUPFAM" id="SSF53067">
    <property type="entry name" value="Actin-like ATPase domain"/>
    <property type="match status" value="2"/>
</dbReference>
<sequence length="358" mass="39037">MKKLLKKLIPRKISCAALDIGEREIKFVSLDPDLSMPEPVTVARYPTPPGIFGDMLNEEALSGILEEMVGQHGLAGTEIISAIGGDKVVTRHISLPQMSPRELNKAVLLEAEKVMPVPLDELVVQHIVLGEEEVEGNKQLEILFAAAPLALTYQYHALLHRFGLMLTALDLPAIALWRLYRHEISAAEDSVAAILDIGAERTNLVVTLAGKLKFTRTLPVGGNLLTRSMADMYGVDFAQAQTMKEEDALILNEDELAGADAAQMQLDLSLRDGLGELVKEIRRSLEFYTAMDNTRPVDKIILCGGTCKLRGFDVFMGDALNLPAQVIQASSINFAATGEYAFDPSLAVAYGLALREVL</sequence>
<dbReference type="InterPro" id="IPR005883">
    <property type="entry name" value="PilM"/>
</dbReference>
<reference evidence="2" key="1">
    <citation type="submission" date="2016-10" db="EMBL/GenBank/DDBJ databases">
        <authorList>
            <person name="Varghese N."/>
            <person name="Submissions S."/>
        </authorList>
    </citation>
    <scope>NUCLEOTIDE SEQUENCE [LARGE SCALE GENOMIC DNA]</scope>
    <source>
        <strain evidence="2">DSM 3669</strain>
    </source>
</reference>
<dbReference type="STRING" id="39060.SAMN05660706_10879"/>
<proteinExistence type="predicted"/>
<dbReference type="Gene3D" id="3.30.1490.300">
    <property type="match status" value="1"/>
</dbReference>
<protein>
    <submittedName>
        <fullName evidence="1">Type IV pilus assembly protein PilM</fullName>
    </submittedName>
</protein>
<dbReference type="CDD" id="cd24049">
    <property type="entry name" value="ASKHA_NBD_PilM"/>
    <property type="match status" value="1"/>
</dbReference>
<dbReference type="NCBIfam" id="TIGR01175">
    <property type="entry name" value="pilM"/>
    <property type="match status" value="1"/>
</dbReference>